<feature type="region of interest" description="Disordered" evidence="1">
    <location>
        <begin position="1"/>
        <end position="83"/>
    </location>
</feature>
<sequence length="83" mass="8820">MPLPLPHIPDRGPHLSRSGDPATLGIPAPLGFSAPPVPRLAPAAPEHPRRMRAGPLPRPGIFRLASGPIQAADIRRPLSRKPI</sequence>
<evidence type="ECO:0000256" key="1">
    <source>
        <dbReference type="SAM" id="MobiDB-lite"/>
    </source>
</evidence>
<protein>
    <submittedName>
        <fullName evidence="2">Uncharacterized protein</fullName>
    </submittedName>
</protein>
<reference evidence="3" key="1">
    <citation type="journal article" date="2019" name="Int. J. Syst. Evol. Microbiol.">
        <title>The Global Catalogue of Microorganisms (GCM) 10K type strain sequencing project: providing services to taxonomists for standard genome sequencing and annotation.</title>
        <authorList>
            <consortium name="The Broad Institute Genomics Platform"/>
            <consortium name="The Broad Institute Genome Sequencing Center for Infectious Disease"/>
            <person name="Wu L."/>
            <person name="Ma J."/>
        </authorList>
    </citation>
    <scope>NUCLEOTIDE SEQUENCE [LARGE SCALE GENOMIC DNA]</scope>
    <source>
        <strain evidence="3">JCM 30742</strain>
    </source>
</reference>
<dbReference type="EMBL" id="BAABEO010000019">
    <property type="protein sequence ID" value="GAA3689174.1"/>
    <property type="molecule type" value="Genomic_DNA"/>
</dbReference>
<name>A0ABP7CI45_9MICC</name>
<evidence type="ECO:0000313" key="3">
    <source>
        <dbReference type="Proteomes" id="UP001500752"/>
    </source>
</evidence>
<organism evidence="2 3">
    <name type="scientific">Arthrobacter ginkgonis</name>
    <dbReference type="NCBI Taxonomy" id="1630594"/>
    <lineage>
        <taxon>Bacteria</taxon>
        <taxon>Bacillati</taxon>
        <taxon>Actinomycetota</taxon>
        <taxon>Actinomycetes</taxon>
        <taxon>Micrococcales</taxon>
        <taxon>Micrococcaceae</taxon>
        <taxon>Arthrobacter</taxon>
    </lineage>
</organism>
<accession>A0ABP7CI45</accession>
<evidence type="ECO:0000313" key="2">
    <source>
        <dbReference type="EMBL" id="GAA3689174.1"/>
    </source>
</evidence>
<proteinExistence type="predicted"/>
<keyword evidence="3" id="KW-1185">Reference proteome</keyword>
<dbReference type="Proteomes" id="UP001500752">
    <property type="component" value="Unassembled WGS sequence"/>
</dbReference>
<comment type="caution">
    <text evidence="2">The sequence shown here is derived from an EMBL/GenBank/DDBJ whole genome shotgun (WGS) entry which is preliminary data.</text>
</comment>
<gene>
    <name evidence="2" type="ORF">GCM10023081_28190</name>
</gene>